<dbReference type="EMBL" id="JADEVO010000073">
    <property type="protein sequence ID" value="MBN3968766.1"/>
    <property type="molecule type" value="Genomic_DNA"/>
</dbReference>
<dbReference type="SUPFAM" id="SSF51182">
    <property type="entry name" value="RmlC-like cupins"/>
    <property type="match status" value="1"/>
</dbReference>
<dbReference type="InterPro" id="IPR011051">
    <property type="entry name" value="RmlC_Cupin_sf"/>
</dbReference>
<dbReference type="Proteomes" id="UP000772591">
    <property type="component" value="Unassembled WGS sequence"/>
</dbReference>
<dbReference type="Pfam" id="PF12852">
    <property type="entry name" value="Cupin_6"/>
    <property type="match status" value="1"/>
</dbReference>
<evidence type="ECO:0000256" key="1">
    <source>
        <dbReference type="ARBA" id="ARBA00023125"/>
    </source>
</evidence>
<organism evidence="3 4">
    <name type="scientific">Pseudomonas gregormendelii</name>
    <dbReference type="NCBI Taxonomy" id="1628277"/>
    <lineage>
        <taxon>Bacteria</taxon>
        <taxon>Pseudomonadati</taxon>
        <taxon>Pseudomonadota</taxon>
        <taxon>Gammaproteobacteria</taxon>
        <taxon>Pseudomonadales</taxon>
        <taxon>Pseudomonadaceae</taxon>
        <taxon>Pseudomonas</taxon>
    </lineage>
</organism>
<dbReference type="InterPro" id="IPR032783">
    <property type="entry name" value="AraC_lig"/>
</dbReference>
<protein>
    <submittedName>
        <fullName evidence="3">Cupin domain-containing protein</fullName>
    </submittedName>
</protein>
<evidence type="ECO:0000313" key="3">
    <source>
        <dbReference type="EMBL" id="MBN3968766.1"/>
    </source>
</evidence>
<feature type="domain" description="AraC-type transcription regulator ligand-binding" evidence="2">
    <location>
        <begin position="6"/>
        <end position="137"/>
    </location>
</feature>
<keyword evidence="4" id="KW-1185">Reference proteome</keyword>
<evidence type="ECO:0000313" key="4">
    <source>
        <dbReference type="Proteomes" id="UP000772591"/>
    </source>
</evidence>
<dbReference type="CDD" id="cd06995">
    <property type="entry name" value="cupin_YkgD-like_N"/>
    <property type="match status" value="1"/>
</dbReference>
<name>A0ABS3AP41_9PSED</name>
<sequence length="141" mass="15170">MNSIEKLISLANVRGSLNLHCQFEGDWAREHEQEPLGKAPYHIVLVGQCRVDFPDGKSVPMRAGNILLLPTGAPHVMLSLGNTAAPISPKSPRITNGGAVPTHRIGGPSSDFDMLCGSFHFNRTSLLFAALPSYLVIVVVN</sequence>
<evidence type="ECO:0000259" key="2">
    <source>
        <dbReference type="Pfam" id="PF12852"/>
    </source>
</evidence>
<gene>
    <name evidence="3" type="ORF">IMW75_26310</name>
</gene>
<keyword evidence="1" id="KW-0238">DNA-binding</keyword>
<reference evidence="3 4" key="1">
    <citation type="journal article" date="2021" name="Int. J. Syst. Evol. Microbiol.">
        <title>Pseudomonas piscium sp. nov., Pseudomonas pisciculturae sp. nov., Pseudomonas mucoides sp. nov. and Pseudomonas neuropathica sp. nov. isolated from rainbow trout.</title>
        <authorList>
            <person name="Duman M."/>
            <person name="Mulet M."/>
            <person name="Altun S."/>
            <person name="Saticioglu I.B."/>
            <person name="Gomila M."/>
            <person name="Lalucat J."/>
            <person name="Garcia-Valdes E."/>
        </authorList>
    </citation>
    <scope>NUCLEOTIDE SEQUENCE [LARGE SCALE GENOMIC DNA]</scope>
    <source>
        <strain evidence="3 4">LMG 28632</strain>
    </source>
</reference>
<proteinExistence type="predicted"/>
<comment type="caution">
    <text evidence="3">The sequence shown here is derived from an EMBL/GenBank/DDBJ whole genome shotgun (WGS) entry which is preliminary data.</text>
</comment>
<accession>A0ABS3AP41</accession>